<feature type="region of interest" description="Disordered" evidence="8">
    <location>
        <begin position="1"/>
        <end position="23"/>
    </location>
</feature>
<protein>
    <submittedName>
        <fullName evidence="10">23S rRNA (Uracil(1939)-C(5))-methyltransferase RlmD</fullName>
        <ecNumber evidence="10">2.1.1.190</ecNumber>
    </submittedName>
</protein>
<evidence type="ECO:0000256" key="8">
    <source>
        <dbReference type="SAM" id="MobiDB-lite"/>
    </source>
</evidence>
<dbReference type="PROSITE" id="PS50926">
    <property type="entry name" value="TRAM"/>
    <property type="match status" value="1"/>
</dbReference>
<dbReference type="GO" id="GO:0008168">
    <property type="term" value="F:methyltransferase activity"/>
    <property type="evidence" value="ECO:0007669"/>
    <property type="project" value="UniProtKB-KW"/>
</dbReference>
<dbReference type="RefSeq" id="WP_273638730.1">
    <property type="nucleotide sequence ID" value="NZ_JAQQXP010000001.1"/>
</dbReference>
<dbReference type="InterPro" id="IPR002792">
    <property type="entry name" value="TRAM_dom"/>
</dbReference>
<dbReference type="PROSITE" id="PS51687">
    <property type="entry name" value="SAM_MT_RNA_M5U"/>
    <property type="match status" value="1"/>
</dbReference>
<proteinExistence type="inferred from homology"/>
<keyword evidence="4 6" id="KW-0949">S-adenosyl-L-methionine</keyword>
<keyword evidence="1" id="KW-0004">4Fe-4S</keyword>
<evidence type="ECO:0000256" key="6">
    <source>
        <dbReference type="PROSITE-ProRule" id="PRU01024"/>
    </source>
</evidence>
<keyword evidence="3 6" id="KW-0808">Transferase</keyword>
<dbReference type="InterPro" id="IPR012340">
    <property type="entry name" value="NA-bd_OB-fold"/>
</dbReference>
<feature type="binding site" evidence="6">
    <location>
        <position position="331"/>
    </location>
    <ligand>
        <name>S-adenosyl-L-methionine</name>
        <dbReference type="ChEBI" id="CHEBI:59789"/>
    </ligand>
</feature>
<reference evidence="10 11" key="1">
    <citation type="submission" date="2022-10" db="EMBL/GenBank/DDBJ databases">
        <title>Alteromonas sp. chi3 Genome sequencing.</title>
        <authorList>
            <person name="Park S."/>
        </authorList>
    </citation>
    <scope>NUCLEOTIDE SEQUENCE [LARGE SCALE GENOMIC DNA]</scope>
    <source>
        <strain evidence="11">chi3</strain>
    </source>
</reference>
<dbReference type="InterPro" id="IPR029063">
    <property type="entry name" value="SAM-dependent_MTases_sf"/>
</dbReference>
<evidence type="ECO:0000259" key="9">
    <source>
        <dbReference type="PROSITE" id="PS50926"/>
    </source>
</evidence>
<evidence type="ECO:0000313" key="11">
    <source>
        <dbReference type="Proteomes" id="UP001218788"/>
    </source>
</evidence>
<evidence type="ECO:0000256" key="4">
    <source>
        <dbReference type="ARBA" id="ARBA00022691"/>
    </source>
</evidence>
<feature type="binding site" evidence="6">
    <location>
        <position position="310"/>
    </location>
    <ligand>
        <name>S-adenosyl-L-methionine</name>
        <dbReference type="ChEBI" id="CHEBI:59789"/>
    </ligand>
</feature>
<feature type="active site" description="Nucleophile" evidence="6">
    <location>
        <position position="405"/>
    </location>
</feature>
<dbReference type="GO" id="GO:0032259">
    <property type="term" value="P:methylation"/>
    <property type="evidence" value="ECO:0007669"/>
    <property type="project" value="UniProtKB-KW"/>
</dbReference>
<dbReference type="InterPro" id="IPR030390">
    <property type="entry name" value="MeTrfase_TrmA_AS"/>
</dbReference>
<dbReference type="Pfam" id="PF05958">
    <property type="entry name" value="tRNA_U5-meth_tr"/>
    <property type="match status" value="1"/>
</dbReference>
<feature type="active site" evidence="7">
    <location>
        <position position="405"/>
    </location>
</feature>
<evidence type="ECO:0000256" key="1">
    <source>
        <dbReference type="ARBA" id="ARBA00022485"/>
    </source>
</evidence>
<evidence type="ECO:0000256" key="3">
    <source>
        <dbReference type="ARBA" id="ARBA00022679"/>
    </source>
</evidence>
<comment type="similarity">
    <text evidence="6">Belongs to the class I-like SAM-binding methyltransferase superfamily. RNA M5U methyltransferase family.</text>
</comment>
<feature type="compositionally biased region" description="Low complexity" evidence="8">
    <location>
        <begin position="1"/>
        <end position="11"/>
    </location>
</feature>
<comment type="caution">
    <text evidence="10">The sequence shown here is derived from an EMBL/GenBank/DDBJ whole genome shotgun (WGS) entry which is preliminary data.</text>
</comment>
<evidence type="ECO:0000256" key="7">
    <source>
        <dbReference type="PROSITE-ProRule" id="PRU10015"/>
    </source>
</evidence>
<keyword evidence="2 6" id="KW-0489">Methyltransferase</keyword>
<dbReference type="CDD" id="cd02440">
    <property type="entry name" value="AdoMet_MTases"/>
    <property type="match status" value="1"/>
</dbReference>
<evidence type="ECO:0000256" key="2">
    <source>
        <dbReference type="ARBA" id="ARBA00022603"/>
    </source>
</evidence>
<sequence length="455" mass="50548">MVSFYNNGKNNKPGKRGKPHQASNVTVTIDAWDARGRGVCRNHKPVLFVDGALPGEVCEVTVTAQKKQLWEGHVKRVVEPVNERQQPFCPLYTQCGGCQLQHVTPHAALGWRQEALDSQMRRQHKLESIHWTVPISSPQPRYRRKTRLAIDARKGKPLALGYRSQQSDKIVNVEQCPVLHDSLNQLLPPLHQLVQGLLCRTHLGHISLLNADNGIGVTLRCTRSPGADDRQKLQAFAEAHQLTLTLDLGDTAEVVYQPTPALYCDTAEQLKLTVSTEDFVQVNREVNLAMIEQALDWLSPAADDHVLDLFCGLGNFTLPLAKRCKQVTAVEGIATMVQRGQQTARKQGITNIKWCAADLSDAAALATLEIKNYHKVLLDPSREGALAACEHIARSKVKKVVYVSCNPATFNRDLAVLLAAGYQLVQSGLMEMFPYTQHVELMALLEYKGSIRGKR</sequence>
<dbReference type="PANTHER" id="PTHR11061">
    <property type="entry name" value="RNA M5U METHYLTRANSFERASE"/>
    <property type="match status" value="1"/>
</dbReference>
<dbReference type="PANTHER" id="PTHR11061:SF49">
    <property type="entry name" value="23S RRNA (URACIL(1939)-C(5))-METHYLTRANSFERASE RLMD"/>
    <property type="match status" value="1"/>
</dbReference>
<dbReference type="Gene3D" id="2.40.50.1070">
    <property type="match status" value="1"/>
</dbReference>
<feature type="binding site" evidence="6">
    <location>
        <position position="379"/>
    </location>
    <ligand>
        <name>S-adenosyl-L-methionine</name>
        <dbReference type="ChEBI" id="CHEBI:59789"/>
    </ligand>
</feature>
<dbReference type="NCBIfam" id="NF009639">
    <property type="entry name" value="PRK13168.1"/>
    <property type="match status" value="1"/>
</dbReference>
<name>A0ABT5KZI3_9ALTE</name>
<keyword evidence="11" id="KW-1185">Reference proteome</keyword>
<keyword evidence="1" id="KW-0408">Iron</keyword>
<keyword evidence="1" id="KW-0479">Metal-binding</keyword>
<dbReference type="EMBL" id="JAQQXP010000001">
    <property type="protein sequence ID" value="MDC8830042.1"/>
    <property type="molecule type" value="Genomic_DNA"/>
</dbReference>
<accession>A0ABT5KZI3</accession>
<dbReference type="Gene3D" id="3.40.50.150">
    <property type="entry name" value="Vaccinia Virus protein VP39"/>
    <property type="match status" value="1"/>
</dbReference>
<dbReference type="NCBIfam" id="TIGR00479">
    <property type="entry name" value="rumA"/>
    <property type="match status" value="1"/>
</dbReference>
<feature type="domain" description="TRAM" evidence="9">
    <location>
        <begin position="13"/>
        <end position="76"/>
    </location>
</feature>
<dbReference type="PROSITE" id="PS01230">
    <property type="entry name" value="TRMA_1"/>
    <property type="match status" value="1"/>
</dbReference>
<evidence type="ECO:0000313" key="10">
    <source>
        <dbReference type="EMBL" id="MDC8830042.1"/>
    </source>
</evidence>
<dbReference type="SUPFAM" id="SSF50249">
    <property type="entry name" value="Nucleic acid-binding proteins"/>
    <property type="match status" value="1"/>
</dbReference>
<dbReference type="Proteomes" id="UP001218788">
    <property type="component" value="Unassembled WGS sequence"/>
</dbReference>
<keyword evidence="5" id="KW-0411">Iron-sulfur</keyword>
<dbReference type="InterPro" id="IPR010280">
    <property type="entry name" value="U5_MeTrfase_fam"/>
</dbReference>
<dbReference type="EC" id="2.1.1.190" evidence="10"/>
<organism evidence="10 11">
    <name type="scientific">Alteromonas gilva</name>
    <dbReference type="NCBI Taxonomy" id="2987522"/>
    <lineage>
        <taxon>Bacteria</taxon>
        <taxon>Pseudomonadati</taxon>
        <taxon>Pseudomonadota</taxon>
        <taxon>Gammaproteobacteria</taxon>
        <taxon>Alteromonadales</taxon>
        <taxon>Alteromonadaceae</taxon>
        <taxon>Alteromonas/Salinimonas group</taxon>
        <taxon>Alteromonas</taxon>
    </lineage>
</organism>
<evidence type="ECO:0000256" key="5">
    <source>
        <dbReference type="ARBA" id="ARBA00023014"/>
    </source>
</evidence>
<gene>
    <name evidence="10" type="primary">rlmD</name>
    <name evidence="10" type="ORF">OIK42_04600</name>
</gene>
<feature type="binding site" evidence="6">
    <location>
        <position position="281"/>
    </location>
    <ligand>
        <name>S-adenosyl-L-methionine</name>
        <dbReference type="ChEBI" id="CHEBI:59789"/>
    </ligand>
</feature>
<dbReference type="SUPFAM" id="SSF53335">
    <property type="entry name" value="S-adenosyl-L-methionine-dependent methyltransferases"/>
    <property type="match status" value="1"/>
</dbReference>
<dbReference type="Gene3D" id="2.40.50.140">
    <property type="entry name" value="Nucleic acid-binding proteins"/>
    <property type="match status" value="1"/>
</dbReference>